<dbReference type="Pfam" id="PF04525">
    <property type="entry name" value="LOR"/>
    <property type="match status" value="1"/>
</dbReference>
<dbReference type="SUPFAM" id="SSF54518">
    <property type="entry name" value="Tubby C-terminal domain-like"/>
    <property type="match status" value="1"/>
</dbReference>
<dbReference type="EMBL" id="JAWRVE010000270">
    <property type="protein sequence ID" value="KAL1846339.1"/>
    <property type="molecule type" value="Genomic_DNA"/>
</dbReference>
<dbReference type="Gene3D" id="2.40.160.200">
    <property type="entry name" value="LURP1-related"/>
    <property type="match status" value="1"/>
</dbReference>
<organism evidence="2 3">
    <name type="scientific">Diaporthe australafricana</name>
    <dbReference type="NCBI Taxonomy" id="127596"/>
    <lineage>
        <taxon>Eukaryota</taxon>
        <taxon>Fungi</taxon>
        <taxon>Dikarya</taxon>
        <taxon>Ascomycota</taxon>
        <taxon>Pezizomycotina</taxon>
        <taxon>Sordariomycetes</taxon>
        <taxon>Sordariomycetidae</taxon>
        <taxon>Diaporthales</taxon>
        <taxon>Diaporthaceae</taxon>
        <taxon>Diaporthe</taxon>
    </lineage>
</organism>
<comment type="caution">
    <text evidence="2">The sequence shown here is derived from an EMBL/GenBank/DDBJ whole genome shotgun (WGS) entry which is preliminary data.</text>
</comment>
<name>A0ABR3VVY3_9PEZI</name>
<reference evidence="2 3" key="1">
    <citation type="journal article" date="2024" name="IMA Fungus">
        <title>IMA Genome - F19 : A genome assembly and annotation guide to empower mycologists, including annotated draft genome sequences of Ceratocystis pirilliformis, Diaporthe australafricana, Fusarium ophioides, Paecilomyces lecythidis, and Sporothrix stenoceras.</title>
        <authorList>
            <person name="Aylward J."/>
            <person name="Wilson A.M."/>
            <person name="Visagie C.M."/>
            <person name="Spraker J."/>
            <person name="Barnes I."/>
            <person name="Buitendag C."/>
            <person name="Ceriani C."/>
            <person name="Del Mar Angel L."/>
            <person name="du Plessis D."/>
            <person name="Fuchs T."/>
            <person name="Gasser K."/>
            <person name="Kramer D."/>
            <person name="Li W."/>
            <person name="Munsamy K."/>
            <person name="Piso A."/>
            <person name="Price J.L."/>
            <person name="Sonnekus B."/>
            <person name="Thomas C."/>
            <person name="van der Nest A."/>
            <person name="van Dijk A."/>
            <person name="van Heerden A."/>
            <person name="van Vuuren N."/>
            <person name="Yilmaz N."/>
            <person name="Duong T.A."/>
            <person name="van der Merwe N.A."/>
            <person name="Wingfield M.J."/>
            <person name="Wingfield B.D."/>
        </authorList>
    </citation>
    <scope>NUCLEOTIDE SEQUENCE [LARGE SCALE GENOMIC DNA]</scope>
    <source>
        <strain evidence="2 3">CMW 18300</strain>
    </source>
</reference>
<dbReference type="Proteomes" id="UP001583177">
    <property type="component" value="Unassembled WGS sequence"/>
</dbReference>
<protein>
    <submittedName>
        <fullName evidence="2">Uncharacterized protein</fullName>
    </submittedName>
</protein>
<sequence length="222" mass="24261">MAGPVAPLSTPSPPVIMLPGHTTERETSITVECHHHAFNLVTATLDGDPSEPLFRVEAKLGTSWSWRRRVYAESPEEQQQRRHLFDFRHASVDPKNRWLVEAADDKRQLAELVHQKQITSLGHSDIDATVRTAAGEDVVVSMQRAAGDEGGEDVTVSVDGAPFARIDKVAYTPPTGVVGYVVGEKAKGPSSVWKVTAAAGVDLALVMVMALCRAEMYHVWKK</sequence>
<evidence type="ECO:0000313" key="2">
    <source>
        <dbReference type="EMBL" id="KAL1846339.1"/>
    </source>
</evidence>
<accession>A0ABR3VVY3</accession>
<dbReference type="InterPro" id="IPR025659">
    <property type="entry name" value="Tubby-like_C"/>
</dbReference>
<dbReference type="InterPro" id="IPR007612">
    <property type="entry name" value="LOR"/>
</dbReference>
<dbReference type="InterPro" id="IPR038595">
    <property type="entry name" value="LOR_sf"/>
</dbReference>
<evidence type="ECO:0000313" key="3">
    <source>
        <dbReference type="Proteomes" id="UP001583177"/>
    </source>
</evidence>
<proteinExistence type="inferred from homology"/>
<evidence type="ECO:0000256" key="1">
    <source>
        <dbReference type="ARBA" id="ARBA00005437"/>
    </source>
</evidence>
<keyword evidence="3" id="KW-1185">Reference proteome</keyword>
<comment type="similarity">
    <text evidence="1">Belongs to the LOR family.</text>
</comment>
<gene>
    <name evidence="2" type="ORF">Daus18300_014280</name>
</gene>